<evidence type="ECO:0000256" key="2">
    <source>
        <dbReference type="SAM" id="Phobius"/>
    </source>
</evidence>
<feature type="region of interest" description="Disordered" evidence="1">
    <location>
        <begin position="521"/>
        <end position="540"/>
    </location>
</feature>
<evidence type="ECO:0008006" key="5">
    <source>
        <dbReference type="Google" id="ProtNLM"/>
    </source>
</evidence>
<dbReference type="SUPFAM" id="SSF50998">
    <property type="entry name" value="Quinoprotein alcohol dehydrogenase-like"/>
    <property type="match status" value="1"/>
</dbReference>
<dbReference type="EMBL" id="PDPS01000023">
    <property type="protein sequence ID" value="PID58315.1"/>
    <property type="molecule type" value="Genomic_DNA"/>
</dbReference>
<protein>
    <recommendedName>
        <fullName evidence="5">Type 4 fimbrial biogenesis protein PilX N-terminal domain-containing protein</fullName>
    </recommendedName>
</protein>
<reference evidence="3 4" key="1">
    <citation type="submission" date="2017-10" db="EMBL/GenBank/DDBJ databases">
        <title>Novel microbial diversity and functional potential in the marine mammal oral microbiome.</title>
        <authorList>
            <person name="Dudek N.K."/>
            <person name="Sun C.L."/>
            <person name="Burstein D."/>
            <person name="Kantor R.S."/>
            <person name="Aliaga Goltsman D.S."/>
            <person name="Bik E.M."/>
            <person name="Thomas B.C."/>
            <person name="Banfield J.F."/>
            <person name="Relman D.A."/>
        </authorList>
    </citation>
    <scope>NUCLEOTIDE SEQUENCE [LARGE SCALE GENOMIC DNA]</scope>
    <source>
        <strain evidence="3">DOLZORAL124_49_17</strain>
    </source>
</reference>
<dbReference type="InterPro" id="IPR011047">
    <property type="entry name" value="Quinoprotein_ADH-like_sf"/>
</dbReference>
<feature type="compositionally biased region" description="Polar residues" evidence="1">
    <location>
        <begin position="521"/>
        <end position="531"/>
    </location>
</feature>
<evidence type="ECO:0000313" key="3">
    <source>
        <dbReference type="EMBL" id="PID58315.1"/>
    </source>
</evidence>
<accession>A0A2G6E8B5</accession>
<evidence type="ECO:0000313" key="4">
    <source>
        <dbReference type="Proteomes" id="UP000229740"/>
    </source>
</evidence>
<comment type="caution">
    <text evidence="3">The sequence shown here is derived from an EMBL/GenBank/DDBJ whole genome shotgun (WGS) entry which is preliminary data.</text>
</comment>
<keyword evidence="2" id="KW-0472">Membrane</keyword>
<dbReference type="Proteomes" id="UP000229740">
    <property type="component" value="Unassembled WGS sequence"/>
</dbReference>
<dbReference type="Gene3D" id="2.40.128.630">
    <property type="match status" value="1"/>
</dbReference>
<keyword evidence="2" id="KW-1133">Transmembrane helix</keyword>
<gene>
    <name evidence="3" type="ORF">CSB45_04410</name>
</gene>
<sequence>MSTSRDSLNSRGIALITALFVMMIMSILAIGLLTNVDDELKMSKSVENSERALEIAEAGVQIARSKFFNPSAQIVNQTIELSSVDGFYRGGYFLTQLQSGFQGEEKWTQWRYDGKVSGNNVESEITVPLYRVWATGNLGVNGFWDTPTRFFATNLYAIVAGGTYFSIQSTTGDTLIRAHDEYTGKQKVTDVDETTTYWLDDKSIAGSYNVNTASWMSSIASFSNFDSTKSPPEILSQTLYFTYAGSNTPISSTQVDTTTTVRLRAVNALCNNTADGNPANSLWEFDTNLHGIGTSPTVFDPDPNTAGDEIIYFAVVAMGDSANPLANRLDLNQQGSDTFLNYPNKASDGDEQIYLFAIVDITQPNVASPCSPTNPDYVVKWAHSFPDPEVVRNTTYPTGHYNETAGQTPPYVHSAANMEPFLPEQDLLPDYRDGEGESGAFNNDGQRNLVRGNIAHKAPPACSAPLVSVLYQKANGDFTEKRQEAKAESQTNPRIDIYLMYTARSRVAFYRSGAASPMAGSSTVETASGNNWGPPGERKPNTVQARLISIRDRLVASSNGWDWNAPASRYPTFKWSYRLPAHDPDETDARPWDGYGEYTWDTWFMQQVTPVIKYAKTDQSRREWATIAGDGSANLYPVIYTPYRSDGFVTGSGYINDNVAGRAGPNLNQGSPTNFTRQSWTDSRVMIMAVRDTWDDYMAGNQTNYLYDDMVTQNNPMIMPQPSNPFEPYWVHDHNDYSGSGGSNTCNAFIAGCPPNAYTYAAYPSRTVITYNMTANDTAGNLMQMPFPANASKVGFPRPYRWSEGLWDANVRDESDNTMPWSMYRQGWQGAGFSPSAGYSSGKNDIRGESPAMCAECLREQGLLVFPFTDTLTSRSGRTMEYRLHAINATTGRHEWDFHANADYASGGDNFNGTPAIANDIVFAAYKSDGARTVMLETLNADDGRRRQMATVVDNDADALILSPSIANGGVYIGTYTHGQNLPSSVSNTQNQDDFIRLFALSPVIRLVSTGIYPVDDTQYTGNAFRNITLLDHDTMLKDTGEAYLTGQGKVPTSKRKLQVWVTGSNSKWEEVREAFR</sequence>
<proteinExistence type="predicted"/>
<keyword evidence="2" id="KW-0812">Transmembrane</keyword>
<feature type="transmembrane region" description="Helical" evidence="2">
    <location>
        <begin position="12"/>
        <end position="33"/>
    </location>
</feature>
<dbReference type="AlphaFoldDB" id="A0A2G6E8B5"/>
<name>A0A2G6E8B5_9BACT</name>
<organism evidence="3 4">
    <name type="scientific">candidate division KSB3 bacterium</name>
    <dbReference type="NCBI Taxonomy" id="2044937"/>
    <lineage>
        <taxon>Bacteria</taxon>
        <taxon>candidate division KSB3</taxon>
    </lineage>
</organism>
<evidence type="ECO:0000256" key="1">
    <source>
        <dbReference type="SAM" id="MobiDB-lite"/>
    </source>
</evidence>